<organism evidence="2 3">
    <name type="scientific">Mya arenaria</name>
    <name type="common">Soft-shell clam</name>
    <dbReference type="NCBI Taxonomy" id="6604"/>
    <lineage>
        <taxon>Eukaryota</taxon>
        <taxon>Metazoa</taxon>
        <taxon>Spiralia</taxon>
        <taxon>Lophotrochozoa</taxon>
        <taxon>Mollusca</taxon>
        <taxon>Bivalvia</taxon>
        <taxon>Autobranchia</taxon>
        <taxon>Heteroconchia</taxon>
        <taxon>Euheterodonta</taxon>
        <taxon>Imparidentia</taxon>
        <taxon>Neoheterodontei</taxon>
        <taxon>Myida</taxon>
        <taxon>Myoidea</taxon>
        <taxon>Myidae</taxon>
        <taxon>Mya</taxon>
    </lineage>
</organism>
<keyword evidence="1" id="KW-0472">Membrane</keyword>
<protein>
    <submittedName>
        <fullName evidence="2">Uncharacterized protein</fullName>
    </submittedName>
</protein>
<sequence>MSDGESNEPECIPVVVKVVFLRAVMILHIILSTWRVVIVMQNSAYWVLVLLCVFVLIEDGFEILKYYVKTSKCNGPSKKNKRAKSTVGNNYTTSKPNFIPFAPVLDK</sequence>
<name>A0ABY7DHD7_MYAAR</name>
<feature type="transmembrane region" description="Helical" evidence="1">
    <location>
        <begin position="43"/>
        <end position="61"/>
    </location>
</feature>
<evidence type="ECO:0000256" key="1">
    <source>
        <dbReference type="SAM" id="Phobius"/>
    </source>
</evidence>
<dbReference type="Proteomes" id="UP001164746">
    <property type="component" value="Chromosome 2"/>
</dbReference>
<evidence type="ECO:0000313" key="3">
    <source>
        <dbReference type="Proteomes" id="UP001164746"/>
    </source>
</evidence>
<keyword evidence="1" id="KW-0812">Transmembrane</keyword>
<keyword evidence="1" id="KW-1133">Transmembrane helix</keyword>
<keyword evidence="3" id="KW-1185">Reference proteome</keyword>
<dbReference type="InterPro" id="IPR019169">
    <property type="entry name" value="Transmembrane_26"/>
</dbReference>
<dbReference type="Pfam" id="PF09772">
    <property type="entry name" value="Tmem26"/>
    <property type="match status" value="1"/>
</dbReference>
<reference evidence="2" key="1">
    <citation type="submission" date="2022-11" db="EMBL/GenBank/DDBJ databases">
        <title>Centuries of genome instability and evolution in soft-shell clam transmissible cancer (bioRxiv).</title>
        <authorList>
            <person name="Hart S.F.M."/>
            <person name="Yonemitsu M.A."/>
            <person name="Giersch R.M."/>
            <person name="Beal B.F."/>
            <person name="Arriagada G."/>
            <person name="Davis B.W."/>
            <person name="Ostrander E.A."/>
            <person name="Goff S.P."/>
            <person name="Metzger M.J."/>
        </authorList>
    </citation>
    <scope>NUCLEOTIDE SEQUENCE</scope>
    <source>
        <strain evidence="2">MELC-2E11</strain>
        <tissue evidence="2">Siphon/mantle</tissue>
    </source>
</reference>
<accession>A0ABY7DHD7</accession>
<proteinExistence type="predicted"/>
<gene>
    <name evidence="2" type="ORF">MAR_028559</name>
</gene>
<dbReference type="EMBL" id="CP111013">
    <property type="protein sequence ID" value="WAQ95869.1"/>
    <property type="molecule type" value="Genomic_DNA"/>
</dbReference>
<feature type="transmembrane region" description="Helical" evidence="1">
    <location>
        <begin position="12"/>
        <end position="31"/>
    </location>
</feature>
<evidence type="ECO:0000313" key="2">
    <source>
        <dbReference type="EMBL" id="WAQ95869.1"/>
    </source>
</evidence>